<dbReference type="NCBIfam" id="TIGR01134">
    <property type="entry name" value="purF"/>
    <property type="match status" value="1"/>
</dbReference>
<comment type="caution">
    <text evidence="13">The sequence shown here is derived from an EMBL/GenBank/DDBJ whole genome shotgun (WGS) entry which is preliminary data.</text>
</comment>
<comment type="catalytic activity">
    <reaction evidence="7 8">
        <text>5-phospho-beta-D-ribosylamine + L-glutamate + diphosphate = 5-phospho-alpha-D-ribose 1-diphosphate + L-glutamine + H2O</text>
        <dbReference type="Rhea" id="RHEA:14905"/>
        <dbReference type="ChEBI" id="CHEBI:15377"/>
        <dbReference type="ChEBI" id="CHEBI:29985"/>
        <dbReference type="ChEBI" id="CHEBI:33019"/>
        <dbReference type="ChEBI" id="CHEBI:58017"/>
        <dbReference type="ChEBI" id="CHEBI:58359"/>
        <dbReference type="ChEBI" id="CHEBI:58681"/>
        <dbReference type="EC" id="2.4.2.14"/>
    </reaction>
</comment>
<dbReference type="InterPro" id="IPR017932">
    <property type="entry name" value="GATase_2_dom"/>
</dbReference>
<evidence type="ECO:0000256" key="7">
    <source>
        <dbReference type="HAMAP-Rule" id="MF_01931"/>
    </source>
</evidence>
<keyword evidence="4 7" id="KW-0808">Transferase</keyword>
<feature type="binding site" evidence="7 10">
    <location>
        <position position="359"/>
    </location>
    <ligand>
        <name>Mg(2+)</name>
        <dbReference type="ChEBI" id="CHEBI:18420"/>
    </ligand>
</feature>
<dbReference type="InterPro" id="IPR035584">
    <property type="entry name" value="PurF_N"/>
</dbReference>
<keyword evidence="7 11" id="KW-0411">Iron-sulfur</keyword>
<comment type="cofactor">
    <cofactor evidence="7 11">
        <name>[4Fe-4S] cluster</name>
        <dbReference type="ChEBI" id="CHEBI:49883"/>
    </cofactor>
    <text evidence="7 11">Binds 1 [4Fe-4S] cluster per subunit.</text>
</comment>
<dbReference type="SUPFAM" id="SSF56235">
    <property type="entry name" value="N-terminal nucleophile aminohydrolases (Ntn hydrolases)"/>
    <property type="match status" value="1"/>
</dbReference>
<evidence type="ECO:0000256" key="9">
    <source>
        <dbReference type="PIRSR" id="PIRSR000485-1"/>
    </source>
</evidence>
<comment type="similarity">
    <text evidence="2 7 8">In the C-terminal section; belongs to the purine/pyrimidine phosphoribosyltransferase family.</text>
</comment>
<feature type="binding site" evidence="7 10">
    <location>
        <position position="297"/>
    </location>
    <ligand>
        <name>Mg(2+)</name>
        <dbReference type="ChEBI" id="CHEBI:18420"/>
    </ligand>
</feature>
<protein>
    <recommendedName>
        <fullName evidence="7">Amidophosphoribosyltransferase</fullName>
        <shortName evidence="7">ATase</shortName>
        <ecNumber evidence="7">2.4.2.14</ecNumber>
    </recommendedName>
    <alternativeName>
        <fullName evidence="7">Glutamine phosphoribosylpyrophosphate amidotransferase</fullName>
        <shortName evidence="7">GPATase</shortName>
    </alternativeName>
</protein>
<feature type="binding site" evidence="7 11">
    <location>
        <position position="449"/>
    </location>
    <ligand>
        <name>[4Fe-4S] cluster</name>
        <dbReference type="ChEBI" id="CHEBI:49883"/>
    </ligand>
</feature>
<evidence type="ECO:0000256" key="3">
    <source>
        <dbReference type="ARBA" id="ARBA00022676"/>
    </source>
</evidence>
<keyword evidence="7 10" id="KW-0479">Metal-binding</keyword>
<keyword evidence="5 7" id="KW-0658">Purine biosynthesis</keyword>
<dbReference type="InterPro" id="IPR000836">
    <property type="entry name" value="PRTase_dom"/>
</dbReference>
<evidence type="ECO:0000313" key="13">
    <source>
        <dbReference type="EMBL" id="TMQ68622.1"/>
    </source>
</evidence>
<dbReference type="EC" id="2.4.2.14" evidence="7"/>
<reference evidence="13 14" key="1">
    <citation type="journal article" date="2019" name="Nat. Microbiol.">
        <title>Mediterranean grassland soil C-N compound turnover is dependent on rainfall and depth, and is mediated by genomically divergent microorganisms.</title>
        <authorList>
            <person name="Diamond S."/>
            <person name="Andeer P.F."/>
            <person name="Li Z."/>
            <person name="Crits-Christoph A."/>
            <person name="Burstein D."/>
            <person name="Anantharaman K."/>
            <person name="Lane K.R."/>
            <person name="Thomas B.C."/>
            <person name="Pan C."/>
            <person name="Northen T.R."/>
            <person name="Banfield J.F."/>
        </authorList>
    </citation>
    <scope>NUCLEOTIDE SEQUENCE [LARGE SCALE GENOMIC DNA]</scope>
    <source>
        <strain evidence="13">WS_8</strain>
    </source>
</reference>
<dbReference type="CDD" id="cd06223">
    <property type="entry name" value="PRTases_typeI"/>
    <property type="match status" value="1"/>
</dbReference>
<feature type="domain" description="Glutamine amidotransferase type-2" evidence="12">
    <location>
        <begin position="14"/>
        <end position="233"/>
    </location>
</feature>
<evidence type="ECO:0000256" key="10">
    <source>
        <dbReference type="PIRSR" id="PIRSR000485-2"/>
    </source>
</evidence>
<keyword evidence="3 7" id="KW-0328">Glycosyltransferase</keyword>
<gene>
    <name evidence="7" type="primary">purF</name>
    <name evidence="13" type="ORF">E6K78_00420</name>
</gene>
<feature type="binding site" evidence="7 11">
    <location>
        <position position="396"/>
    </location>
    <ligand>
        <name>[4Fe-4S] cluster</name>
        <dbReference type="ChEBI" id="CHEBI:49883"/>
    </ligand>
</feature>
<dbReference type="UniPathway" id="UPA00074">
    <property type="reaction ID" value="UER00124"/>
</dbReference>
<dbReference type="Proteomes" id="UP000316609">
    <property type="component" value="Unassembled WGS sequence"/>
</dbReference>
<dbReference type="AlphaFoldDB" id="A0A538TYA9"/>
<dbReference type="PANTHER" id="PTHR11907">
    <property type="entry name" value="AMIDOPHOSPHORIBOSYLTRANSFERASE"/>
    <property type="match status" value="1"/>
</dbReference>
<feature type="binding site" evidence="7 11">
    <location>
        <position position="446"/>
    </location>
    <ligand>
        <name>[4Fe-4S] cluster</name>
        <dbReference type="ChEBI" id="CHEBI:49883"/>
    </ligand>
</feature>
<dbReference type="GO" id="GO:0051539">
    <property type="term" value="F:4 iron, 4 sulfur cluster binding"/>
    <property type="evidence" value="ECO:0007669"/>
    <property type="project" value="UniProtKB-KW"/>
</dbReference>
<organism evidence="13 14">
    <name type="scientific">Eiseniibacteriota bacterium</name>
    <dbReference type="NCBI Taxonomy" id="2212470"/>
    <lineage>
        <taxon>Bacteria</taxon>
        <taxon>Candidatus Eiseniibacteriota</taxon>
    </lineage>
</organism>
<dbReference type="GO" id="GO:0004044">
    <property type="term" value="F:amidophosphoribosyltransferase activity"/>
    <property type="evidence" value="ECO:0007669"/>
    <property type="project" value="UniProtKB-UniRule"/>
</dbReference>
<keyword evidence="7 10" id="KW-0460">Magnesium</keyword>
<dbReference type="GO" id="GO:0009113">
    <property type="term" value="P:purine nucleobase biosynthetic process"/>
    <property type="evidence" value="ECO:0007669"/>
    <property type="project" value="UniProtKB-UniRule"/>
</dbReference>
<dbReference type="InterPro" id="IPR005854">
    <property type="entry name" value="PurF"/>
</dbReference>
<feature type="active site" description="Nucleophile" evidence="7 9">
    <location>
        <position position="14"/>
    </location>
</feature>
<evidence type="ECO:0000256" key="2">
    <source>
        <dbReference type="ARBA" id="ARBA00010138"/>
    </source>
</evidence>
<sequence length="480" mass="52359">MTGWSRDKTWREECGVFAAVGVPHAAAVVGLGLHALQHRGQESSGLVSCDERGEFHSHKGIGLVSEVYDDAILAELPGQLAVGHNRYSTTGSLTLENTQPLRVVYRGGPLALAHNGNLVNARELRQGLEGSGSIFQTTLDTEIFLHLMALSTAEGPEEGLVEAAQQVRGAFSLVVLTRDAVLALRDPHGFRPLCIGRLGDGYVVASETCALDLVAAEFVRDVEPGEMVRIDPKGLRSRRVMPAATPARHCIFEHIYFSRPDSRVFGETVDRVRRRIGHRLAEEHPVGADLVIAVPDSSNSIALGFSERSGIRFELGLIRNHYVGRTFIQPHQGERDSTVRVKFNPVHEVLRGERVVLVDDSIVRGTTSRKLVRMIRRAGAREVHFRVGSPPVTHPCFYGIDTPSRRELIGAVKTVEEIREFLGADSLGYLSHQGLLACERDGGRFCSACFTGHYPVAVDPSASKLALETLHRTTSAGPAS</sequence>
<evidence type="ECO:0000256" key="8">
    <source>
        <dbReference type="PIRNR" id="PIRNR000485"/>
    </source>
</evidence>
<dbReference type="Gene3D" id="3.40.50.2020">
    <property type="match status" value="1"/>
</dbReference>
<comment type="cofactor">
    <cofactor evidence="7 10">
        <name>Mg(2+)</name>
        <dbReference type="ChEBI" id="CHEBI:18420"/>
    </cofactor>
    <text evidence="7 10">Binds 1 Mg(2+) ion per subunit.</text>
</comment>
<name>A0A538TYA9_UNCEI</name>
<dbReference type="HAMAP" id="MF_01931">
    <property type="entry name" value="PurF"/>
    <property type="match status" value="1"/>
</dbReference>
<dbReference type="Gene3D" id="3.60.20.10">
    <property type="entry name" value="Glutamine Phosphoribosylpyrophosphate, subunit 1, domain 1"/>
    <property type="match status" value="1"/>
</dbReference>
<dbReference type="PIRSF" id="PIRSF000485">
    <property type="entry name" value="Amd_phspho_trans"/>
    <property type="match status" value="1"/>
</dbReference>
<dbReference type="Pfam" id="PF13537">
    <property type="entry name" value="GATase_7"/>
    <property type="match status" value="1"/>
</dbReference>
<keyword evidence="6 7" id="KW-0315">Glutamine amidotransferase</keyword>
<dbReference type="EMBL" id="VBOY01000006">
    <property type="protein sequence ID" value="TMQ68622.1"/>
    <property type="molecule type" value="Genomic_DNA"/>
</dbReference>
<evidence type="ECO:0000256" key="4">
    <source>
        <dbReference type="ARBA" id="ARBA00022679"/>
    </source>
</evidence>
<comment type="function">
    <text evidence="7">Catalyzes the formation of phosphoribosylamine from phosphoribosylpyrophosphate (PRPP) and glutamine.</text>
</comment>
<evidence type="ECO:0000313" key="14">
    <source>
        <dbReference type="Proteomes" id="UP000316609"/>
    </source>
</evidence>
<dbReference type="GO" id="GO:0000287">
    <property type="term" value="F:magnesium ion binding"/>
    <property type="evidence" value="ECO:0007669"/>
    <property type="project" value="UniProtKB-UniRule"/>
</dbReference>
<keyword evidence="7 11" id="KW-0408">Iron</keyword>
<accession>A0A538TYA9</accession>
<evidence type="ECO:0000256" key="11">
    <source>
        <dbReference type="PIRSR" id="PIRSR000485-3"/>
    </source>
</evidence>
<feature type="binding site" evidence="7 10">
    <location>
        <position position="360"/>
    </location>
    <ligand>
        <name>Mg(2+)</name>
        <dbReference type="ChEBI" id="CHEBI:18420"/>
    </ligand>
</feature>
<feature type="binding site" evidence="7 11">
    <location>
        <position position="250"/>
    </location>
    <ligand>
        <name>[4Fe-4S] cluster</name>
        <dbReference type="ChEBI" id="CHEBI:49883"/>
    </ligand>
</feature>
<dbReference type="PROSITE" id="PS51278">
    <property type="entry name" value="GATASE_TYPE_2"/>
    <property type="match status" value="1"/>
</dbReference>
<comment type="pathway">
    <text evidence="1 7 8">Purine metabolism; IMP biosynthesis via de novo pathway; N(1)-(5-phospho-D-ribosyl)glycinamide from 5-phospho-alpha-D-ribose 1-diphosphate: step 1/2.</text>
</comment>
<evidence type="ECO:0000256" key="6">
    <source>
        <dbReference type="ARBA" id="ARBA00022962"/>
    </source>
</evidence>
<evidence type="ECO:0000259" key="12">
    <source>
        <dbReference type="PROSITE" id="PS51278"/>
    </source>
</evidence>
<evidence type="ECO:0000256" key="5">
    <source>
        <dbReference type="ARBA" id="ARBA00022755"/>
    </source>
</evidence>
<proteinExistence type="inferred from homology"/>
<dbReference type="CDD" id="cd00715">
    <property type="entry name" value="GPATase_N"/>
    <property type="match status" value="1"/>
</dbReference>
<evidence type="ECO:0000256" key="1">
    <source>
        <dbReference type="ARBA" id="ARBA00005209"/>
    </source>
</evidence>
<dbReference type="GO" id="GO:0006189">
    <property type="term" value="P:'de novo' IMP biosynthetic process"/>
    <property type="evidence" value="ECO:0007669"/>
    <property type="project" value="UniProtKB-UniRule"/>
</dbReference>
<dbReference type="InterPro" id="IPR029055">
    <property type="entry name" value="Ntn_hydrolases_N"/>
</dbReference>
<dbReference type="InterPro" id="IPR029057">
    <property type="entry name" value="PRTase-like"/>
</dbReference>
<dbReference type="SUPFAM" id="SSF53271">
    <property type="entry name" value="PRTase-like"/>
    <property type="match status" value="1"/>
</dbReference>
<keyword evidence="7" id="KW-0004">4Fe-4S</keyword>